<sequence>MAKILIIEDNQDILEIMGYILTTEGYDVASFPDASFIEELHDIKPDLILIDELLPEVRGSEICAKLKAIPKYKHIPMLLVSTIPNISKIAEGCSADGFIEKPFDISDLSTIIKRFLNRA</sequence>
<dbReference type="SUPFAM" id="SSF52172">
    <property type="entry name" value="CheY-like"/>
    <property type="match status" value="1"/>
</dbReference>
<dbReference type="RefSeq" id="WP_245128508.1">
    <property type="nucleotide sequence ID" value="NZ_JALJEJ010000001.1"/>
</dbReference>
<dbReference type="AlphaFoldDB" id="A0A9X2B7L1"/>
<dbReference type="PANTHER" id="PTHR44591">
    <property type="entry name" value="STRESS RESPONSE REGULATOR PROTEIN 1"/>
    <property type="match status" value="1"/>
</dbReference>
<dbReference type="PANTHER" id="PTHR44591:SF3">
    <property type="entry name" value="RESPONSE REGULATORY DOMAIN-CONTAINING PROTEIN"/>
    <property type="match status" value="1"/>
</dbReference>
<dbReference type="InterPro" id="IPR011006">
    <property type="entry name" value="CheY-like_superfamily"/>
</dbReference>
<proteinExistence type="predicted"/>
<dbReference type="SMART" id="SM00448">
    <property type="entry name" value="REC"/>
    <property type="match status" value="1"/>
</dbReference>
<dbReference type="EMBL" id="JALJEJ010000001">
    <property type="protein sequence ID" value="MCJ8208679.1"/>
    <property type="molecule type" value="Genomic_DNA"/>
</dbReference>
<keyword evidence="1 2" id="KW-0597">Phosphoprotein</keyword>
<keyword evidence="5" id="KW-1185">Reference proteome</keyword>
<evidence type="ECO:0000313" key="5">
    <source>
        <dbReference type="Proteomes" id="UP001139450"/>
    </source>
</evidence>
<reference evidence="4" key="1">
    <citation type="submission" date="2022-04" db="EMBL/GenBank/DDBJ databases">
        <title>Mucilaginibacter sp. RS28 isolated from freshwater.</title>
        <authorList>
            <person name="Ko S.-R."/>
        </authorList>
    </citation>
    <scope>NUCLEOTIDE SEQUENCE</scope>
    <source>
        <strain evidence="4">RS28</strain>
    </source>
</reference>
<gene>
    <name evidence="4" type="ORF">MUY27_03100</name>
</gene>
<feature type="domain" description="Response regulatory" evidence="3">
    <location>
        <begin position="3"/>
        <end position="116"/>
    </location>
</feature>
<evidence type="ECO:0000256" key="1">
    <source>
        <dbReference type="ARBA" id="ARBA00022553"/>
    </source>
</evidence>
<comment type="caution">
    <text evidence="4">The sequence shown here is derived from an EMBL/GenBank/DDBJ whole genome shotgun (WGS) entry which is preliminary data.</text>
</comment>
<feature type="modified residue" description="4-aspartylphosphate" evidence="2">
    <location>
        <position position="51"/>
    </location>
</feature>
<protein>
    <submittedName>
        <fullName evidence="4">Response regulator</fullName>
    </submittedName>
</protein>
<evidence type="ECO:0000259" key="3">
    <source>
        <dbReference type="PROSITE" id="PS50110"/>
    </source>
</evidence>
<dbReference type="Proteomes" id="UP001139450">
    <property type="component" value="Unassembled WGS sequence"/>
</dbReference>
<dbReference type="Pfam" id="PF00072">
    <property type="entry name" value="Response_reg"/>
    <property type="match status" value="1"/>
</dbReference>
<evidence type="ECO:0000313" key="4">
    <source>
        <dbReference type="EMBL" id="MCJ8208679.1"/>
    </source>
</evidence>
<evidence type="ECO:0000256" key="2">
    <source>
        <dbReference type="PROSITE-ProRule" id="PRU00169"/>
    </source>
</evidence>
<dbReference type="InterPro" id="IPR050595">
    <property type="entry name" value="Bact_response_regulator"/>
</dbReference>
<dbReference type="Gene3D" id="3.40.50.2300">
    <property type="match status" value="1"/>
</dbReference>
<dbReference type="GO" id="GO:0000160">
    <property type="term" value="P:phosphorelay signal transduction system"/>
    <property type="evidence" value="ECO:0007669"/>
    <property type="project" value="InterPro"/>
</dbReference>
<dbReference type="PROSITE" id="PS50110">
    <property type="entry name" value="RESPONSE_REGULATORY"/>
    <property type="match status" value="1"/>
</dbReference>
<organism evidence="4 5">
    <name type="scientific">Mucilaginibacter straminoryzae</name>
    <dbReference type="NCBI Taxonomy" id="2932774"/>
    <lineage>
        <taxon>Bacteria</taxon>
        <taxon>Pseudomonadati</taxon>
        <taxon>Bacteroidota</taxon>
        <taxon>Sphingobacteriia</taxon>
        <taxon>Sphingobacteriales</taxon>
        <taxon>Sphingobacteriaceae</taxon>
        <taxon>Mucilaginibacter</taxon>
    </lineage>
</organism>
<dbReference type="InterPro" id="IPR001789">
    <property type="entry name" value="Sig_transdc_resp-reg_receiver"/>
</dbReference>
<accession>A0A9X2B7L1</accession>
<name>A0A9X2B7L1_9SPHI</name>